<gene>
    <name evidence="2" type="ORF">ERS008530_01299</name>
</gene>
<evidence type="ECO:0000313" key="2">
    <source>
        <dbReference type="EMBL" id="CNF47950.1"/>
    </source>
</evidence>
<organism evidence="2 3">
    <name type="scientific">Yersinia intermedia</name>
    <dbReference type="NCBI Taxonomy" id="631"/>
    <lineage>
        <taxon>Bacteria</taxon>
        <taxon>Pseudomonadati</taxon>
        <taxon>Pseudomonadota</taxon>
        <taxon>Gammaproteobacteria</taxon>
        <taxon>Enterobacterales</taxon>
        <taxon>Yersiniaceae</taxon>
        <taxon>Yersinia</taxon>
    </lineage>
</organism>
<dbReference type="RefSeq" id="WP_230678716.1">
    <property type="nucleotide sequence ID" value="NZ_CPZJ01000004.1"/>
</dbReference>
<sequence>MTTIRVSKDESQPEKKMPRRWRKVAGFIFGMVGILLLGGCATALGLYLAGHETALTVWLQQARVPLFIWRLTLYGIVAAMWFHRVRATLLRQAPSPGAVYRLEVMIVCLALLIEFTSYRWGM</sequence>
<name>A0A0T9M1D2_YERIN</name>
<reference evidence="2 3" key="1">
    <citation type="submission" date="2015-03" db="EMBL/GenBank/DDBJ databases">
        <authorList>
            <person name="Murphy D."/>
        </authorList>
    </citation>
    <scope>NUCLEOTIDE SEQUENCE [LARGE SCALE GENOMIC DNA]</scope>
    <source>
        <strain evidence="2 3">BR165/97</strain>
    </source>
</reference>
<dbReference type="Proteomes" id="UP000038750">
    <property type="component" value="Unassembled WGS sequence"/>
</dbReference>
<evidence type="ECO:0000313" key="3">
    <source>
        <dbReference type="Proteomes" id="UP000038750"/>
    </source>
</evidence>
<keyword evidence="1" id="KW-0812">Transmembrane</keyword>
<keyword evidence="1" id="KW-1133">Transmembrane helix</keyword>
<feature type="transmembrane region" description="Helical" evidence="1">
    <location>
        <begin position="24"/>
        <end position="47"/>
    </location>
</feature>
<dbReference type="EMBL" id="CPZJ01000004">
    <property type="protein sequence ID" value="CNF47950.1"/>
    <property type="molecule type" value="Genomic_DNA"/>
</dbReference>
<protein>
    <submittedName>
        <fullName evidence="2">Uncharacterized protein</fullName>
    </submittedName>
</protein>
<dbReference type="AlphaFoldDB" id="A0A0T9M1D2"/>
<proteinExistence type="predicted"/>
<keyword evidence="1" id="KW-0472">Membrane</keyword>
<evidence type="ECO:0000256" key="1">
    <source>
        <dbReference type="SAM" id="Phobius"/>
    </source>
</evidence>
<accession>A0A0T9M1D2</accession>
<feature type="transmembrane region" description="Helical" evidence="1">
    <location>
        <begin position="98"/>
        <end position="118"/>
    </location>
</feature>
<feature type="transmembrane region" description="Helical" evidence="1">
    <location>
        <begin position="67"/>
        <end position="86"/>
    </location>
</feature>